<name>A0A4P8R9X8_METMZ</name>
<evidence type="ECO:0000313" key="1">
    <source>
        <dbReference type="EMBL" id="QCR17805.1"/>
    </source>
</evidence>
<dbReference type="PANTHER" id="PTHR38075">
    <property type="entry name" value="DUF4139 DOMAIN-CONTAINING PROTEIN"/>
    <property type="match status" value="1"/>
</dbReference>
<proteinExistence type="predicted"/>
<feature type="non-terminal residue" evidence="1">
    <location>
        <position position="147"/>
    </location>
</feature>
<dbReference type="Proteomes" id="UP000300067">
    <property type="component" value="Chromosome"/>
</dbReference>
<accession>A0A4P8R9X8</accession>
<organism evidence="1 2">
    <name type="scientific">Methanosarcina mazei</name>
    <name type="common">Methanosarcina frisia</name>
    <dbReference type="NCBI Taxonomy" id="2209"/>
    <lineage>
        <taxon>Archaea</taxon>
        <taxon>Methanobacteriati</taxon>
        <taxon>Methanobacteriota</taxon>
        <taxon>Stenosarchaea group</taxon>
        <taxon>Methanomicrobia</taxon>
        <taxon>Methanosarcinales</taxon>
        <taxon>Methanosarcinaceae</taxon>
        <taxon>Methanosarcina</taxon>
    </lineage>
</organism>
<dbReference type="AlphaFoldDB" id="A0A4P8R9X8"/>
<evidence type="ECO:0000313" key="2">
    <source>
        <dbReference type="Proteomes" id="UP000300067"/>
    </source>
</evidence>
<dbReference type="PANTHER" id="PTHR38075:SF1">
    <property type="entry name" value="DUF4139 DOMAIN-CONTAINING PROTEIN"/>
    <property type="match status" value="1"/>
</dbReference>
<protein>
    <submittedName>
        <fullName evidence="1">DUF4139 domain-containing protein</fullName>
    </submittedName>
</protein>
<reference evidence="1 2" key="1">
    <citation type="submission" date="2018-05" db="EMBL/GenBank/DDBJ databases">
        <title>Methanosarcina gilichinskyana sp. nov., a novel methanogenic archaeon isolated from Holocene permafrost, North East Russia.</title>
        <authorList>
            <person name="Oshurkova V."/>
            <person name="Meer M."/>
            <person name="Bochkareva O."/>
            <person name="Shcherbakova V."/>
        </authorList>
    </citation>
    <scope>NUCLEOTIDE SEQUENCE [LARGE SCALE GENOMIC DNA]</scope>
    <source>
        <strain evidence="1 2">JL01</strain>
    </source>
</reference>
<gene>
    <name evidence="1" type="ORF">DKM28_06615</name>
</gene>
<dbReference type="EMBL" id="CP029709">
    <property type="protein sequence ID" value="QCR17805.1"/>
    <property type="molecule type" value="Genomic_DNA"/>
</dbReference>
<sequence length="147" mass="15675">MITRKSYIWLALAFIGIAATAAVFAYPGPAGNTVQADGRETIAQGGEMAVNGIESSSSIITKAEPPNPLEFLTAGAAGTDSATEVTVYNNNLALVKERRKLDLNTGVNNIEYTDVAALIDPTSVIFEDTKNKNTAVLEQNYEYDLVS</sequence>